<gene>
    <name evidence="2 3" type="primary">LOC101500411</name>
</gene>
<organism evidence="1 2">
    <name type="scientific">Cicer arietinum</name>
    <name type="common">Chickpea</name>
    <name type="synonym">Garbanzo</name>
    <dbReference type="NCBI Taxonomy" id="3827"/>
    <lineage>
        <taxon>Eukaryota</taxon>
        <taxon>Viridiplantae</taxon>
        <taxon>Streptophyta</taxon>
        <taxon>Embryophyta</taxon>
        <taxon>Tracheophyta</taxon>
        <taxon>Spermatophyta</taxon>
        <taxon>Magnoliopsida</taxon>
        <taxon>eudicotyledons</taxon>
        <taxon>Gunneridae</taxon>
        <taxon>Pentapetalae</taxon>
        <taxon>rosids</taxon>
        <taxon>fabids</taxon>
        <taxon>Fabales</taxon>
        <taxon>Fabaceae</taxon>
        <taxon>Papilionoideae</taxon>
        <taxon>50 kb inversion clade</taxon>
        <taxon>NPAAA clade</taxon>
        <taxon>Hologalegina</taxon>
        <taxon>IRL clade</taxon>
        <taxon>Cicereae</taxon>
        <taxon>Cicer</taxon>
    </lineage>
</organism>
<dbReference type="CDD" id="cd11660">
    <property type="entry name" value="SANT_TRF"/>
    <property type="match status" value="1"/>
</dbReference>
<name>A0A1S2XQ91_CICAR</name>
<dbReference type="Gene3D" id="1.10.10.60">
    <property type="entry name" value="Homeodomain-like"/>
    <property type="match status" value="1"/>
</dbReference>
<dbReference type="RefSeq" id="XP_027188729.1">
    <property type="nucleotide sequence ID" value="XM_027332928.1"/>
</dbReference>
<dbReference type="PaxDb" id="3827-XP_004492814.1"/>
<reference evidence="2 3" key="2">
    <citation type="submission" date="2025-04" db="UniProtKB">
        <authorList>
            <consortium name="RefSeq"/>
        </authorList>
    </citation>
    <scope>IDENTIFICATION</scope>
    <source>
        <tissue evidence="2 3">Etiolated seedlings</tissue>
    </source>
</reference>
<accession>A0A1S2XQ91</accession>
<evidence type="ECO:0000313" key="1">
    <source>
        <dbReference type="Proteomes" id="UP000087171"/>
    </source>
</evidence>
<evidence type="ECO:0000313" key="3">
    <source>
        <dbReference type="RefSeq" id="XP_027188729.1"/>
    </source>
</evidence>
<dbReference type="STRING" id="3827.A0A1S2XQ91"/>
<keyword evidence="1" id="KW-1185">Reference proteome</keyword>
<proteinExistence type="predicted"/>
<dbReference type="RefSeq" id="XP_004492814.1">
    <property type="nucleotide sequence ID" value="XM_004492757.3"/>
</dbReference>
<dbReference type="SUPFAM" id="SSF46689">
    <property type="entry name" value="Homeodomain-like"/>
    <property type="match status" value="1"/>
</dbReference>
<dbReference type="AlphaFoldDB" id="A0A1S2XQ91"/>
<sequence length="930" mass="103782">MFGNKVFLTYKRKRLSQSSSFIRGNCCQNSVGEDAHNCSLSTQVKHEEKSTDSSDGKKRCFGCIKQPDHSSPLPIQKQGGLEAMELGNCDETEMIITTKESFLTRYPCEDNSKKDVGELLSIKKASQDGCDTQKNSCVDENSGVECDSGSNGKNISLPIELDAGNDFNLINSETPITREFSAPCGDESLVLNKSTDRFTESPSKDNCGSQSEKKVTYRCYKRKKCKDGTDKKSSLSHEKENIPVLTKWSMLANANLSSGDESSCDECPVNNVPDLNQPVELSEGGRPLNQTLDGTSCRSCSMFFLTDLNQSAELSERGDLYQTQEKVRNVGTPCTSGVVSETCMTHMGEQLYHKEDVVKTDSHMAGTEVPSQRSLIHREAQHLNKDCQGISINIDSRDLHPASTIADQDLKESQRSVKEAIQNVMCNDMNKIGRHQPQSNMPSNSAEVHAVELNLGADKLSLHVGMQPLVAKSNSTSSRSAIVENQVTQLEFLNSSNTKPISERMAIDDVGSSITQSQSGGCMMSDERMNIQQTKTNQPKHVPTISLSLGLSLPEELETEGCDSTNCLLTLPLLNSTIGTTDNVQDGLGQSSTNRKPLLLRHRVVLDNIVNKTRVFNERGNFQENFKPHPIMWSEEELDYLWIGVRRHGRGNWDAMLRDPRLRFSPIRVPWDLAERWEEEQLKLLKDISVPHFMHPNAERVAAAAALQGNFCFLDLKSGPWRQNTMDETNLSHENVFSYRESNPLKKSLARSFHLSNTAAHSPGPTIHSRRTLYNNNIEKYELGFFSSPGNLNISMENSYSNNYPFNCSTAKNNLPHWLREAINTPPMSVEPNLSAAVSLSSRPEMMGPAEHCFDAFLPQNQLSGLKKNDFHMSNDAPHYSTYSRRKYGMLKMNKSLEHHVSKQDDLIVIDSDTSSEETISDDHRASLKI</sequence>
<dbReference type="KEGG" id="cam:101500411"/>
<evidence type="ECO:0000313" key="2">
    <source>
        <dbReference type="RefSeq" id="XP_004492814.1"/>
    </source>
</evidence>
<dbReference type="eggNOG" id="KOG0383">
    <property type="taxonomic scope" value="Eukaryota"/>
</dbReference>
<reference evidence="1" key="1">
    <citation type="journal article" date="2013" name="Nat. Biotechnol.">
        <title>Draft genome sequence of chickpea (Cicer arietinum) provides a resource for trait improvement.</title>
        <authorList>
            <person name="Varshney R.K."/>
            <person name="Song C."/>
            <person name="Saxena R.K."/>
            <person name="Azam S."/>
            <person name="Yu S."/>
            <person name="Sharpe A.G."/>
            <person name="Cannon S."/>
            <person name="Baek J."/>
            <person name="Rosen B.D."/>
            <person name="Tar'an B."/>
            <person name="Millan T."/>
            <person name="Zhang X."/>
            <person name="Ramsay L.D."/>
            <person name="Iwata A."/>
            <person name="Wang Y."/>
            <person name="Nelson W."/>
            <person name="Farmer A.D."/>
            <person name="Gaur P.M."/>
            <person name="Soderlund C."/>
            <person name="Penmetsa R.V."/>
            <person name="Xu C."/>
            <person name="Bharti A.K."/>
            <person name="He W."/>
            <person name="Winter P."/>
            <person name="Zhao S."/>
            <person name="Hane J.K."/>
            <person name="Carrasquilla-Garcia N."/>
            <person name="Condie J.A."/>
            <person name="Upadhyaya H.D."/>
            <person name="Luo M.C."/>
            <person name="Thudi M."/>
            <person name="Gowda C.L."/>
            <person name="Singh N.P."/>
            <person name="Lichtenzveig J."/>
            <person name="Gali K.K."/>
            <person name="Rubio J."/>
            <person name="Nadarajan N."/>
            <person name="Dolezel J."/>
            <person name="Bansal K.C."/>
            <person name="Xu X."/>
            <person name="Edwards D."/>
            <person name="Zhang G."/>
            <person name="Kahl G."/>
            <person name="Gil J."/>
            <person name="Singh K.B."/>
            <person name="Datta S.K."/>
            <person name="Jackson S.A."/>
            <person name="Wang J."/>
            <person name="Cook D.R."/>
        </authorList>
    </citation>
    <scope>NUCLEOTIDE SEQUENCE [LARGE SCALE GENOMIC DNA]</scope>
    <source>
        <strain evidence="1">cv. CDC Frontier</strain>
    </source>
</reference>
<protein>
    <submittedName>
        <fullName evidence="2 3">Uncharacterized protein LOC101500411</fullName>
    </submittedName>
</protein>
<dbReference type="GeneID" id="101500411"/>
<dbReference type="InterPro" id="IPR009057">
    <property type="entry name" value="Homeodomain-like_sf"/>
</dbReference>
<dbReference type="OrthoDB" id="608866at2759"/>
<dbReference type="Proteomes" id="UP000087171">
    <property type="component" value="Chromosome Ca3"/>
</dbReference>